<gene>
    <name evidence="1" type="ORF">PROSTU_03580</name>
</gene>
<comment type="caution">
    <text evidence="1">The sequence shown here is derived from an EMBL/GenBank/DDBJ whole genome shotgun (WGS) entry which is preliminary data.</text>
</comment>
<sequence>MRFAYNSILSLFEKNFLKKFQCFSNKSTVLVLNRYKDVIFMIFY</sequence>
<protein>
    <submittedName>
        <fullName evidence="1">Uncharacterized protein</fullName>
    </submittedName>
</protein>
<organism evidence="1 2">
    <name type="scientific">Providencia stuartii ATCC 25827</name>
    <dbReference type="NCBI Taxonomy" id="471874"/>
    <lineage>
        <taxon>Bacteria</taxon>
        <taxon>Pseudomonadati</taxon>
        <taxon>Pseudomonadota</taxon>
        <taxon>Gammaproteobacteria</taxon>
        <taxon>Enterobacterales</taxon>
        <taxon>Morganellaceae</taxon>
        <taxon>Providencia</taxon>
    </lineage>
</organism>
<reference evidence="2" key="1">
    <citation type="submission" date="2008-04" db="EMBL/GenBank/DDBJ databases">
        <title>Draft genome sequence of Providencia stuartii (ATCC 25827).</title>
        <authorList>
            <person name="Sudarsanam P."/>
            <person name="Ley R."/>
            <person name="Guruge J."/>
            <person name="Turnbaugh P.J."/>
            <person name="Mahowald M."/>
            <person name="Liep D."/>
            <person name="Gordon J."/>
        </authorList>
    </citation>
    <scope>NUCLEOTIDE SEQUENCE [LARGE SCALE GENOMIC DNA]</scope>
    <source>
        <strain evidence="2">ATCC 25827</strain>
    </source>
</reference>
<reference evidence="2" key="2">
    <citation type="submission" date="2008-04" db="EMBL/GenBank/DDBJ databases">
        <title>Draft genome sequence of Providencia stuartii(ATCC 25827).</title>
        <authorList>
            <person name="Sudarsanam P."/>
            <person name="Ley R."/>
            <person name="Guruge J."/>
            <person name="Turnbaugh P.J."/>
            <person name="Mahowald M."/>
            <person name="Liep D."/>
            <person name="Gordon J."/>
        </authorList>
    </citation>
    <scope>NUCLEOTIDE SEQUENCE [LARGE SCALE GENOMIC DNA]</scope>
    <source>
        <strain evidence="2">ATCC 25827</strain>
    </source>
</reference>
<accession>A0AA86YM05</accession>
<proteinExistence type="predicted"/>
<evidence type="ECO:0000313" key="2">
    <source>
        <dbReference type="Proteomes" id="UP000004506"/>
    </source>
</evidence>
<name>A0AA86YM05_PROST</name>
<dbReference type="Proteomes" id="UP000004506">
    <property type="component" value="Unassembled WGS sequence"/>
</dbReference>
<dbReference type="AlphaFoldDB" id="A0AA86YM05"/>
<reference evidence="1 2" key="3">
    <citation type="submission" date="2008-05" db="EMBL/GenBank/DDBJ databases">
        <authorList>
            <person name="Fulton L."/>
            <person name="Clifton S."/>
            <person name="Fulton B."/>
            <person name="Xu J."/>
            <person name="Minx P."/>
            <person name="Pepin K.H."/>
            <person name="Johnson M."/>
            <person name="Thiruvilangam P."/>
            <person name="Bhonagiri V."/>
            <person name="Nash W.E."/>
            <person name="Mardis E.R."/>
            <person name="Wilson R.K."/>
        </authorList>
    </citation>
    <scope>NUCLEOTIDE SEQUENCE [LARGE SCALE GENOMIC DNA]</scope>
    <source>
        <strain evidence="1 2">ATCC 25827</strain>
    </source>
</reference>
<evidence type="ECO:0000313" key="1">
    <source>
        <dbReference type="EMBL" id="EDU60373.1"/>
    </source>
</evidence>
<dbReference type="EMBL" id="ABJD02000101">
    <property type="protein sequence ID" value="EDU60373.1"/>
    <property type="molecule type" value="Genomic_DNA"/>
</dbReference>